<dbReference type="GO" id="GO:0005886">
    <property type="term" value="C:plasma membrane"/>
    <property type="evidence" value="ECO:0007669"/>
    <property type="project" value="UniProtKB-SubCell"/>
</dbReference>
<dbReference type="InterPro" id="IPR051204">
    <property type="entry name" value="ABC_transp_perm/SBD"/>
</dbReference>
<dbReference type="CDD" id="cd06261">
    <property type="entry name" value="TM_PBP2"/>
    <property type="match status" value="1"/>
</dbReference>
<evidence type="ECO:0000256" key="1">
    <source>
        <dbReference type="ARBA" id="ARBA00004141"/>
    </source>
</evidence>
<dbReference type="PANTHER" id="PTHR30177">
    <property type="entry name" value="GLYCINE BETAINE/L-PROLINE TRANSPORT SYSTEM PERMEASE PROTEIN PROW"/>
    <property type="match status" value="1"/>
</dbReference>
<evidence type="ECO:0000313" key="9">
    <source>
        <dbReference type="Proteomes" id="UP001141629"/>
    </source>
</evidence>
<dbReference type="Pfam" id="PF00528">
    <property type="entry name" value="BPD_transp_1"/>
    <property type="match status" value="1"/>
</dbReference>
<keyword evidence="2 6" id="KW-0813">Transport</keyword>
<dbReference type="SUPFAM" id="SSF161098">
    <property type="entry name" value="MetI-like"/>
    <property type="match status" value="1"/>
</dbReference>
<evidence type="ECO:0000256" key="3">
    <source>
        <dbReference type="ARBA" id="ARBA00022692"/>
    </source>
</evidence>
<protein>
    <submittedName>
        <fullName evidence="8">ABC transporter permease</fullName>
    </submittedName>
</protein>
<reference evidence="8" key="2">
    <citation type="journal article" date="2022" name="BMC Genomics">
        <title>Comparative genome analysis of mycobacteria focusing on tRNA and non-coding RNA.</title>
        <authorList>
            <person name="Behra P.R.K."/>
            <person name="Pettersson B.M.F."/>
            <person name="Ramesh M."/>
            <person name="Das S."/>
            <person name="Dasgupta S."/>
            <person name="Kirsebom L.A."/>
        </authorList>
    </citation>
    <scope>NUCLEOTIDE SEQUENCE</scope>
    <source>
        <strain evidence="8">DSM 44838</strain>
    </source>
</reference>
<evidence type="ECO:0000256" key="2">
    <source>
        <dbReference type="ARBA" id="ARBA00022448"/>
    </source>
</evidence>
<feature type="transmembrane region" description="Helical" evidence="6">
    <location>
        <begin position="52"/>
        <end position="73"/>
    </location>
</feature>
<dbReference type="EMBL" id="JACKVK010000008">
    <property type="protein sequence ID" value="MCV7421820.1"/>
    <property type="molecule type" value="Genomic_DNA"/>
</dbReference>
<dbReference type="PANTHER" id="PTHR30177:SF4">
    <property type="entry name" value="OSMOPROTECTANT IMPORT PERMEASE PROTEIN OSMW"/>
    <property type="match status" value="1"/>
</dbReference>
<proteinExistence type="inferred from homology"/>
<reference evidence="8" key="1">
    <citation type="submission" date="2020-07" db="EMBL/GenBank/DDBJ databases">
        <authorList>
            <person name="Pettersson B.M.F."/>
            <person name="Behra P.R.K."/>
            <person name="Ramesh M."/>
            <person name="Das S."/>
            <person name="Dasgupta S."/>
            <person name="Kirsebom L.A."/>
        </authorList>
    </citation>
    <scope>NUCLEOTIDE SEQUENCE</scope>
    <source>
        <strain evidence="8">DSM 44838</strain>
    </source>
</reference>
<feature type="domain" description="ABC transmembrane type-1" evidence="7">
    <location>
        <begin position="19"/>
        <end position="198"/>
    </location>
</feature>
<keyword evidence="9" id="KW-1185">Reference proteome</keyword>
<comment type="subcellular location">
    <subcellularLocation>
        <location evidence="6">Cell membrane</location>
        <topology evidence="6">Multi-pass membrane protein</topology>
    </subcellularLocation>
    <subcellularLocation>
        <location evidence="1">Membrane</location>
        <topology evidence="1">Multi-pass membrane protein</topology>
    </subcellularLocation>
</comment>
<comment type="caution">
    <text evidence="8">The sequence shown here is derived from an EMBL/GenBank/DDBJ whole genome shotgun (WGS) entry which is preliminary data.</text>
</comment>
<accession>A0A9X3BU35</accession>
<organism evidence="8 9">
    <name type="scientific">Mycobacterium yunnanensis</name>
    <dbReference type="NCBI Taxonomy" id="368477"/>
    <lineage>
        <taxon>Bacteria</taxon>
        <taxon>Bacillati</taxon>
        <taxon>Actinomycetota</taxon>
        <taxon>Actinomycetes</taxon>
        <taxon>Mycobacteriales</taxon>
        <taxon>Mycobacteriaceae</taxon>
        <taxon>Mycobacterium</taxon>
    </lineage>
</organism>
<dbReference type="PROSITE" id="PS50928">
    <property type="entry name" value="ABC_TM1"/>
    <property type="match status" value="1"/>
</dbReference>
<dbReference type="InterPro" id="IPR035906">
    <property type="entry name" value="MetI-like_sf"/>
</dbReference>
<dbReference type="AlphaFoldDB" id="A0A9X3BU35"/>
<gene>
    <name evidence="8" type="ORF">H7K45_14825</name>
</gene>
<dbReference type="Proteomes" id="UP001141629">
    <property type="component" value="Unassembled WGS sequence"/>
</dbReference>
<keyword evidence="3 6" id="KW-0812">Transmembrane</keyword>
<feature type="transmembrane region" description="Helical" evidence="6">
    <location>
        <begin position="79"/>
        <end position="97"/>
    </location>
</feature>
<feature type="transmembrane region" description="Helical" evidence="6">
    <location>
        <begin position="180"/>
        <end position="201"/>
    </location>
</feature>
<feature type="transmembrane region" description="Helical" evidence="6">
    <location>
        <begin position="23"/>
        <end position="45"/>
    </location>
</feature>
<keyword evidence="5 6" id="KW-0472">Membrane</keyword>
<sequence>MTINWHWIFAHTDQFWDLTKQHVYLSLVPIVIGTVAALVLGLAAVQWTWLHTPLLIATSIFYAIPSIALFVVLLDFTGLSSATAIIPLSLFSLSVLYRNVVGGLQSVDPATQQAASAMGFGRARRLLQVDLPIATPVILSGIRIAAVANVSMVSIAALIGLGGLGQLFTEGLQRFFMTEILAGIVLIMAVAFAIDGLLVLTQRRLTPWAAR</sequence>
<dbReference type="GO" id="GO:0055085">
    <property type="term" value="P:transmembrane transport"/>
    <property type="evidence" value="ECO:0007669"/>
    <property type="project" value="InterPro"/>
</dbReference>
<dbReference type="Gene3D" id="1.10.3720.10">
    <property type="entry name" value="MetI-like"/>
    <property type="match status" value="1"/>
</dbReference>
<evidence type="ECO:0000259" key="7">
    <source>
        <dbReference type="PROSITE" id="PS50928"/>
    </source>
</evidence>
<evidence type="ECO:0000256" key="4">
    <source>
        <dbReference type="ARBA" id="ARBA00022989"/>
    </source>
</evidence>
<dbReference type="InterPro" id="IPR000515">
    <property type="entry name" value="MetI-like"/>
</dbReference>
<name>A0A9X3BU35_9MYCO</name>
<evidence type="ECO:0000256" key="6">
    <source>
        <dbReference type="RuleBase" id="RU363032"/>
    </source>
</evidence>
<keyword evidence="4 6" id="KW-1133">Transmembrane helix</keyword>
<evidence type="ECO:0000256" key="5">
    <source>
        <dbReference type="ARBA" id="ARBA00023136"/>
    </source>
</evidence>
<feature type="transmembrane region" description="Helical" evidence="6">
    <location>
        <begin position="146"/>
        <end position="168"/>
    </location>
</feature>
<comment type="similarity">
    <text evidence="6">Belongs to the binding-protein-dependent transport system permease family.</text>
</comment>
<dbReference type="GO" id="GO:0031460">
    <property type="term" value="P:glycine betaine transport"/>
    <property type="evidence" value="ECO:0007669"/>
    <property type="project" value="TreeGrafter"/>
</dbReference>
<evidence type="ECO:0000313" key="8">
    <source>
        <dbReference type="EMBL" id="MCV7421820.1"/>
    </source>
</evidence>
<dbReference type="RefSeq" id="WP_263996571.1">
    <property type="nucleotide sequence ID" value="NZ_JACKVK010000008.1"/>
</dbReference>